<evidence type="ECO:0000313" key="3">
    <source>
        <dbReference type="Proteomes" id="UP000178632"/>
    </source>
</evidence>
<feature type="non-terminal residue" evidence="2">
    <location>
        <position position="568"/>
    </location>
</feature>
<proteinExistence type="predicted"/>
<dbReference type="Pfam" id="PF21211">
    <property type="entry name" value="FkbH_N"/>
    <property type="match status" value="1"/>
</dbReference>
<dbReference type="NCBIfam" id="TIGR01686">
    <property type="entry name" value="FkbH"/>
    <property type="match status" value="1"/>
</dbReference>
<dbReference type="Gene3D" id="3.40.50.1000">
    <property type="entry name" value="HAD superfamily/HAD-like"/>
    <property type="match status" value="1"/>
</dbReference>
<accession>A0A1G2IR49</accession>
<dbReference type="Proteomes" id="UP000178632">
    <property type="component" value="Unassembled WGS sequence"/>
</dbReference>
<dbReference type="InterPro" id="IPR036514">
    <property type="entry name" value="SGNH_hydro_sf"/>
</dbReference>
<protein>
    <recommendedName>
        <fullName evidence="1">BF1531-like N-terminal domain-containing protein</fullName>
    </recommendedName>
</protein>
<dbReference type="SUPFAM" id="SSF56784">
    <property type="entry name" value="HAD-like"/>
    <property type="match status" value="1"/>
</dbReference>
<dbReference type="AlphaFoldDB" id="A0A1G2IR49"/>
<dbReference type="NCBIfam" id="TIGR01681">
    <property type="entry name" value="HAD-SF-IIIC"/>
    <property type="match status" value="1"/>
</dbReference>
<evidence type="ECO:0000259" key="1">
    <source>
        <dbReference type="Pfam" id="PF21211"/>
    </source>
</evidence>
<dbReference type="InterPro" id="IPR036412">
    <property type="entry name" value="HAD-like_sf"/>
</dbReference>
<name>A0A1G2IR49_9BACT</name>
<organism evidence="2 3">
    <name type="scientific">Candidatus Staskawiczbacteria bacterium RIFCSPLOWO2_12_FULL_37_15</name>
    <dbReference type="NCBI Taxonomy" id="1802218"/>
    <lineage>
        <taxon>Bacteria</taxon>
        <taxon>Candidatus Staskawicziibacteriota</taxon>
    </lineage>
</organism>
<comment type="caution">
    <text evidence="2">The sequence shown here is derived from an EMBL/GenBank/DDBJ whole genome shotgun (WGS) entry which is preliminary data.</text>
</comment>
<dbReference type="EMBL" id="MHPE01000018">
    <property type="protein sequence ID" value="OGZ77017.1"/>
    <property type="molecule type" value="Genomic_DNA"/>
</dbReference>
<dbReference type="Gene3D" id="3.40.50.1110">
    <property type="entry name" value="SGNH hydrolase"/>
    <property type="match status" value="1"/>
</dbReference>
<dbReference type="InterPro" id="IPR023214">
    <property type="entry name" value="HAD_sf"/>
</dbReference>
<feature type="domain" description="BF1531-like N-terminal" evidence="1">
    <location>
        <begin position="45"/>
        <end position="240"/>
    </location>
</feature>
<evidence type="ECO:0000313" key="2">
    <source>
        <dbReference type="EMBL" id="OGZ77017.1"/>
    </source>
</evidence>
<dbReference type="InterPro" id="IPR010033">
    <property type="entry name" value="HAD_SF_ppase_IIIC"/>
</dbReference>
<gene>
    <name evidence="2" type="ORF">A3G45_00765</name>
</gene>
<dbReference type="InterPro" id="IPR010037">
    <property type="entry name" value="FkbH_domain"/>
</dbReference>
<reference evidence="2 3" key="1">
    <citation type="journal article" date="2016" name="Nat. Commun.">
        <title>Thousands of microbial genomes shed light on interconnected biogeochemical processes in an aquifer system.</title>
        <authorList>
            <person name="Anantharaman K."/>
            <person name="Brown C.T."/>
            <person name="Hug L.A."/>
            <person name="Sharon I."/>
            <person name="Castelle C.J."/>
            <person name="Probst A.J."/>
            <person name="Thomas B.C."/>
            <person name="Singh A."/>
            <person name="Wilkins M.J."/>
            <person name="Karaoz U."/>
            <person name="Brodie E.L."/>
            <person name="Williams K.H."/>
            <person name="Hubbard S.S."/>
            <person name="Banfield J.F."/>
        </authorList>
    </citation>
    <scope>NUCLEOTIDE SEQUENCE [LARGE SCALE GENOMIC DNA]</scope>
</reference>
<sequence length="568" mass="65643">MPDRDTIKNVISEAEPKTIGDYFLLDKKIEEIKKNQEIESESLFKIAILFSFTAKGIKEAINVECCKLGVVPEFFAGDYKQYAQDILNKNSELYRFKPNVVFFFIDIKSLFGENFFSPYQISNEERKRFVEEKIEEVKKLLQTLSKRTSAKIVFHNFEVPCHSPLGILESKEKFGFIESIEYLNSELRKFIKLNSPIFLFDYNSFSSRIGKDKILDHKMYYLADMKIGMEYLATLAKEYLSYIKPLLSLSKKCLVLDLDNTLWGGIIGEDGIEGIKLGPTSEGMPFWEFQKYILELFNRGVILAINSSNNPDDALKALREHPYMILKEDHFASMQINWNDKVSNIKKIAEEIEIDVSSMVFIDDSQVNRQIIKEALPEVTVVDMPEDSSLYLKTIMEIDDFNTFSLTVEDTKRGQMYSAQRERKKFQETSGNIDEYLKNLNTVVTFEKVNNFTIPRIAQLTQKTNQFNMTTKRYLDTEIKNFSENENYFVFSVKVEDKFGDNGITGTSIIEKQGKEWRIDIFLLSCRVIGRAIEKVMLARIIEQAKKEGVKTLIGEFIPTAKNSPAKD</sequence>
<dbReference type="InterPro" id="IPR049369">
    <property type="entry name" value="BF1531-like_N"/>
</dbReference>